<evidence type="ECO:0000256" key="1">
    <source>
        <dbReference type="ARBA" id="ARBA00005032"/>
    </source>
</evidence>
<evidence type="ECO:0000256" key="3">
    <source>
        <dbReference type="ARBA" id="ARBA00015407"/>
    </source>
</evidence>
<dbReference type="FunCoup" id="A0A4Q1BN04">
    <property type="interactions" value="776"/>
</dbReference>
<evidence type="ECO:0000256" key="2">
    <source>
        <dbReference type="ARBA" id="ARBA00006868"/>
    </source>
</evidence>
<dbReference type="InterPro" id="IPR030667">
    <property type="entry name" value="APP-BP1"/>
</dbReference>
<dbReference type="FunFam" id="3.40.50.720:FF:000475">
    <property type="entry name" value="NEDD8-activating enzyme E1 regulatory subunit"/>
    <property type="match status" value="1"/>
</dbReference>
<dbReference type="PANTHER" id="PTHR10953">
    <property type="entry name" value="UBIQUITIN-ACTIVATING ENZYME E1"/>
    <property type="match status" value="1"/>
</dbReference>
<sequence>MAKMQEALDVNEAITATQVVPSYVFPAPSSFLPPKSWVSTATVRKPLPRLRYRPDAKTRRYDRQLRLWASSGQKSLEQARILLVGCDATGCQALKNLVLPGISHFTILSSNVTTSQDVATNFFLHPTSIGRPIASEAVRHLKELNPAVEGESNVNDPTILLETNPEFFLSFTLIITSNLPPSLELQIADLLWSGPDIPLIGIRSSGFIGRVEIQLREHCIVDTHPETNHTLRIYQPFPALEEYAVGLDIDGMDSMDYSHIPWVVLLVRLASQWKKDHGGNLPNNDEEKTAFKQLLKSGKRKGDEENFDEALTQVYRVWNKSDVSYEIKSLMEDESIKNISVNSKNLHILLHTLSQYLLTPPHLPPLSPTLPDMHSSTTSYIVLQNLFKRQHRSDLQLFRQTLSSTLEKIGLPEDAIPDQEVEGFVRNIGGVGIVKGSSLSERRELKGLIVSTIEESFAPGGYLSIPCAMHFALMACERYYSLYGGFPGSGEGDDVAEDTRKVEEIVGEMVRGVVSLQILPDEVIESIAEIIRGGFGTLPTTAALLGGVVAQETIKLITAQYAPLDNTVVFDLIKSQSEKWKF</sequence>
<dbReference type="Pfam" id="PF00899">
    <property type="entry name" value="ThiF"/>
    <property type="match status" value="1"/>
</dbReference>
<dbReference type="AlphaFoldDB" id="A0A4Q1BN04"/>
<dbReference type="Proteomes" id="UP000289152">
    <property type="component" value="Unassembled WGS sequence"/>
</dbReference>
<evidence type="ECO:0000256" key="5">
    <source>
        <dbReference type="PIRNR" id="PIRNR039099"/>
    </source>
</evidence>
<accession>A0A4Q1BN04</accession>
<protein>
    <recommendedName>
        <fullName evidence="3 5">NEDD8-activating enzyme E1 regulatory subunit</fullName>
    </recommendedName>
</protein>
<dbReference type="EMBL" id="SDIL01000034">
    <property type="protein sequence ID" value="RXK39228.1"/>
    <property type="molecule type" value="Genomic_DNA"/>
</dbReference>
<dbReference type="SUPFAM" id="SSF69572">
    <property type="entry name" value="Activating enzymes of the ubiquitin-like proteins"/>
    <property type="match status" value="1"/>
</dbReference>
<comment type="similarity">
    <text evidence="2 5">Belongs to the ubiquitin-activating E1 family. ULA1 subfamily.</text>
</comment>
<evidence type="ECO:0000313" key="7">
    <source>
        <dbReference type="EMBL" id="RXK39228.1"/>
    </source>
</evidence>
<feature type="domain" description="THIF-type NAD/FAD binding fold" evidence="6">
    <location>
        <begin position="61"/>
        <end position="577"/>
    </location>
</feature>
<reference evidence="7 8" key="1">
    <citation type="submission" date="2016-06" db="EMBL/GenBank/DDBJ databases">
        <title>Evolution of pathogenesis and genome organization in the Tremellales.</title>
        <authorList>
            <person name="Cuomo C."/>
            <person name="Litvintseva A."/>
            <person name="Heitman J."/>
            <person name="Chen Y."/>
            <person name="Sun S."/>
            <person name="Springer D."/>
            <person name="Dromer F."/>
            <person name="Young S."/>
            <person name="Zeng Q."/>
            <person name="Chapman S."/>
            <person name="Gujja S."/>
            <person name="Saif S."/>
            <person name="Birren B."/>
        </authorList>
    </citation>
    <scope>NUCLEOTIDE SEQUENCE [LARGE SCALE GENOMIC DNA]</scope>
    <source>
        <strain evidence="7 8">ATCC 28783</strain>
    </source>
</reference>
<dbReference type="InParanoid" id="A0A4Q1BN04"/>
<evidence type="ECO:0000256" key="4">
    <source>
        <dbReference type="ARBA" id="ARBA00022786"/>
    </source>
</evidence>
<dbReference type="GO" id="GO:0019781">
    <property type="term" value="F:NEDD8 activating enzyme activity"/>
    <property type="evidence" value="ECO:0007669"/>
    <property type="project" value="UniProtKB-UniRule"/>
</dbReference>
<keyword evidence="8" id="KW-1185">Reference proteome</keyword>
<dbReference type="OrthoDB" id="1708823at2759"/>
<dbReference type="VEuPathDB" id="FungiDB:TREMEDRAFT_58742"/>
<name>A0A4Q1BN04_TREME</name>
<evidence type="ECO:0000313" key="8">
    <source>
        <dbReference type="Proteomes" id="UP000289152"/>
    </source>
</evidence>
<dbReference type="Gene3D" id="3.40.50.720">
    <property type="entry name" value="NAD(P)-binding Rossmann-like Domain"/>
    <property type="match status" value="2"/>
</dbReference>
<dbReference type="PANTHER" id="PTHR10953:SF29">
    <property type="entry name" value="NEDD8-ACTIVATING ENZYME E1 REGULATORY SUBUNIT"/>
    <property type="match status" value="1"/>
</dbReference>
<keyword evidence="4 5" id="KW-0833">Ubl conjugation pathway</keyword>
<proteinExistence type="inferred from homology"/>
<comment type="function">
    <text evidence="5">Regulatory subunit of the dimeric UBA3-ULA1 E1 enzyme.</text>
</comment>
<organism evidence="7 8">
    <name type="scientific">Tremella mesenterica</name>
    <name type="common">Jelly fungus</name>
    <dbReference type="NCBI Taxonomy" id="5217"/>
    <lineage>
        <taxon>Eukaryota</taxon>
        <taxon>Fungi</taxon>
        <taxon>Dikarya</taxon>
        <taxon>Basidiomycota</taxon>
        <taxon>Agaricomycotina</taxon>
        <taxon>Tremellomycetes</taxon>
        <taxon>Tremellales</taxon>
        <taxon>Tremellaceae</taxon>
        <taxon>Tremella</taxon>
    </lineage>
</organism>
<gene>
    <name evidence="7" type="ORF">M231_03448</name>
</gene>
<dbReference type="InterPro" id="IPR035985">
    <property type="entry name" value="Ubiquitin-activating_enz"/>
</dbReference>
<dbReference type="InterPro" id="IPR000594">
    <property type="entry name" value="ThiF_NAD_FAD-bd"/>
</dbReference>
<comment type="caution">
    <text evidence="7">The sequence shown here is derived from an EMBL/GenBank/DDBJ whole genome shotgun (WGS) entry which is preliminary data.</text>
</comment>
<dbReference type="GO" id="GO:0005737">
    <property type="term" value="C:cytoplasm"/>
    <property type="evidence" value="ECO:0007669"/>
    <property type="project" value="TreeGrafter"/>
</dbReference>
<dbReference type="GO" id="GO:0045116">
    <property type="term" value="P:protein neddylation"/>
    <property type="evidence" value="ECO:0007669"/>
    <property type="project" value="UniProtKB-UniRule"/>
</dbReference>
<comment type="pathway">
    <text evidence="1 5">Protein modification; protein neddylation.</text>
</comment>
<evidence type="ECO:0000259" key="6">
    <source>
        <dbReference type="Pfam" id="PF00899"/>
    </source>
</evidence>
<dbReference type="PIRSF" id="PIRSF039099">
    <property type="entry name" value="APP-BP1"/>
    <property type="match status" value="1"/>
</dbReference>
<dbReference type="UniPathway" id="UPA00885"/>
<dbReference type="InterPro" id="IPR045886">
    <property type="entry name" value="ThiF/MoeB/HesA"/>
</dbReference>
<dbReference type="STRING" id="5217.A0A4Q1BN04"/>